<organism evidence="1 2">
    <name type="scientific">Saccharothrix violaceirubra</name>
    <dbReference type="NCBI Taxonomy" id="413306"/>
    <lineage>
        <taxon>Bacteria</taxon>
        <taxon>Bacillati</taxon>
        <taxon>Actinomycetota</taxon>
        <taxon>Actinomycetes</taxon>
        <taxon>Pseudonocardiales</taxon>
        <taxon>Pseudonocardiaceae</taxon>
        <taxon>Saccharothrix</taxon>
    </lineage>
</organism>
<dbReference type="EMBL" id="JACHJS010000001">
    <property type="protein sequence ID" value="MBB4965490.1"/>
    <property type="molecule type" value="Genomic_DNA"/>
</dbReference>
<gene>
    <name evidence="1" type="ORF">F4559_002849</name>
</gene>
<comment type="caution">
    <text evidence="1">The sequence shown here is derived from an EMBL/GenBank/DDBJ whole genome shotgun (WGS) entry which is preliminary data.</text>
</comment>
<dbReference type="AlphaFoldDB" id="A0A7W7T555"/>
<sequence>MEFIVPFGVSLFDERRPLKDAPGAYAVHRACGPVEARFEVTTWDRHVSVLSSFYRWVVAEGYAAAEPFTYAQAKTLYGDQFRDRRINLAIRRRPKAHVTIKYLEEDFEALFLKALAGLTPEGEEDTGYRGR</sequence>
<name>A0A7W7T555_9PSEU</name>
<evidence type="ECO:0000313" key="2">
    <source>
        <dbReference type="Proteomes" id="UP000542674"/>
    </source>
</evidence>
<dbReference type="Proteomes" id="UP000542674">
    <property type="component" value="Unassembled WGS sequence"/>
</dbReference>
<protein>
    <submittedName>
        <fullName evidence="1">Uncharacterized protein</fullName>
    </submittedName>
</protein>
<evidence type="ECO:0000313" key="1">
    <source>
        <dbReference type="EMBL" id="MBB4965490.1"/>
    </source>
</evidence>
<accession>A0A7W7T555</accession>
<proteinExistence type="predicted"/>
<dbReference type="RefSeq" id="WP_221447230.1">
    <property type="nucleotide sequence ID" value="NZ_BAABAI010000001.1"/>
</dbReference>
<keyword evidence="2" id="KW-1185">Reference proteome</keyword>
<reference evidence="1 2" key="1">
    <citation type="submission" date="2020-08" db="EMBL/GenBank/DDBJ databases">
        <title>Sequencing the genomes of 1000 actinobacteria strains.</title>
        <authorList>
            <person name="Klenk H.-P."/>
        </authorList>
    </citation>
    <scope>NUCLEOTIDE SEQUENCE [LARGE SCALE GENOMIC DNA]</scope>
    <source>
        <strain evidence="1 2">DSM 45084</strain>
    </source>
</reference>